<accession>A0ABV1GCN5</accession>
<reference evidence="1 2" key="1">
    <citation type="submission" date="2024-03" db="EMBL/GenBank/DDBJ databases">
        <title>Human intestinal bacterial collection.</title>
        <authorList>
            <person name="Pauvert C."/>
            <person name="Hitch T.C.A."/>
            <person name="Clavel T."/>
        </authorList>
    </citation>
    <scope>NUCLEOTIDE SEQUENCE [LARGE SCALE GENOMIC DNA]</scope>
    <source>
        <strain evidence="1 2">CLA-JM-H11</strain>
    </source>
</reference>
<organism evidence="1 2">
    <name type="scientific">Ruthenibacterium intestinale</name>
    <dbReference type="NCBI Taxonomy" id="3133163"/>
    <lineage>
        <taxon>Bacteria</taxon>
        <taxon>Bacillati</taxon>
        <taxon>Bacillota</taxon>
        <taxon>Clostridia</taxon>
        <taxon>Eubacteriales</taxon>
        <taxon>Oscillospiraceae</taxon>
        <taxon>Ruthenibacterium</taxon>
    </lineage>
</organism>
<evidence type="ECO:0000313" key="1">
    <source>
        <dbReference type="EMBL" id="MEQ2519596.1"/>
    </source>
</evidence>
<dbReference type="Proteomes" id="UP001477672">
    <property type="component" value="Unassembled WGS sequence"/>
</dbReference>
<proteinExistence type="predicted"/>
<sequence length="102" mass="11223">MTEWLGPACALCLCLAALRVRRTLRRERGAPRLSYLAVAQVSGLRGRAGRVEQALNRPGECRAVADPVRGTVRVYCRRPPDGREIRRVLTEQGCSVHALTGV</sequence>
<dbReference type="EMBL" id="JBBMFA010000059">
    <property type="protein sequence ID" value="MEQ2519596.1"/>
    <property type="molecule type" value="Genomic_DNA"/>
</dbReference>
<keyword evidence="2" id="KW-1185">Reference proteome</keyword>
<evidence type="ECO:0008006" key="3">
    <source>
        <dbReference type="Google" id="ProtNLM"/>
    </source>
</evidence>
<name>A0ABV1GCN5_9FIRM</name>
<gene>
    <name evidence="1" type="ORF">WMO24_04010</name>
</gene>
<dbReference type="RefSeq" id="WP_349215028.1">
    <property type="nucleotide sequence ID" value="NZ_JBBMFA010000059.1"/>
</dbReference>
<comment type="caution">
    <text evidence="1">The sequence shown here is derived from an EMBL/GenBank/DDBJ whole genome shotgun (WGS) entry which is preliminary data.</text>
</comment>
<protein>
    <recommendedName>
        <fullName evidence="3">HMA domain-containing protein</fullName>
    </recommendedName>
</protein>
<evidence type="ECO:0000313" key="2">
    <source>
        <dbReference type="Proteomes" id="UP001477672"/>
    </source>
</evidence>